<dbReference type="RefSeq" id="XP_043175221.1">
    <property type="nucleotide sequence ID" value="XM_043319286.1"/>
</dbReference>
<dbReference type="Proteomes" id="UP000676310">
    <property type="component" value="Unassembled WGS sequence"/>
</dbReference>
<comment type="cofactor">
    <cofactor evidence="1">
        <name>NAD(+)</name>
        <dbReference type="ChEBI" id="CHEBI:57540"/>
    </cofactor>
</comment>
<evidence type="ECO:0000256" key="1">
    <source>
        <dbReference type="ARBA" id="ARBA00001911"/>
    </source>
</evidence>
<sequence>MSYFEACPYSSSADASTSSPVSTIPSGYSTPASEIDVPPSFEPNVSNARRSQYVLVVGGLGYIGSHTSLELLRAGFNVIIVDNLDKSYLTTLGRIKALRDDHYRNNTWNPSLTFHEANYRNEHAMSLILKRYGAGLSGSAIEGIIHFAAHKAVPESIQQPLRYYSNNVAGMVPFCSLLDSLDSLDIKNLIFSSSAAVYGEVTPKTGLRISENHCGCTAITNPYGRSKWMCEAILNDLAVSDPEWSIVALRYFNPIGCDASGKLGEDPRTEPDNLMPSLLRVMSGRMPHLKIFGTDWDTRDGTAMRDFIHVSDLALGHVAALKAVGESRLSPGFHTYNLGSGNDQICRDPNRLPLFFAMFTSAALLLALVASLLLVQVTAECTQFSTNGSTAATYDFYRFYDFRNLRGSIDGDAASASSYGQGYTATDSANGQSKLIEAAPWISGWNARDWFRPSSRDDTIDMHYKPSRVSISNNTELSNEHSTYLTLHTTRLPDGSQLAAELDFAEYNVTFVSIRMSARIHGASGAIAGFFTYHDDTSESDIEIPTGGSADEVHYSNQPTTNPDTGEPIDGATFNVSMEAHQPTSTWNNYRLDWVHGRSAWYMNGVQSADTEVNVPDAESMIILSLWSNGGAFSGRMDSGKDAWFNIQWVELLFNTSASASTDSSGTVCSVESSLGSPTPNASPCLRDLVTDCIWWVVGMASTVSFMVFV</sequence>
<dbReference type="NCBIfam" id="TIGR01179">
    <property type="entry name" value="galE"/>
    <property type="match status" value="1"/>
</dbReference>
<dbReference type="GO" id="GO:0005829">
    <property type="term" value="C:cytosol"/>
    <property type="evidence" value="ECO:0007669"/>
    <property type="project" value="TreeGrafter"/>
</dbReference>
<feature type="compositionally biased region" description="Low complexity" evidence="4">
    <location>
        <begin position="10"/>
        <end position="22"/>
    </location>
</feature>
<gene>
    <name evidence="6" type="ORF">ALTATR162_LOCUS11644</name>
</gene>
<dbReference type="InterPro" id="IPR001509">
    <property type="entry name" value="Epimerase_deHydtase"/>
</dbReference>
<dbReference type="InterPro" id="IPR013320">
    <property type="entry name" value="ConA-like_dom_sf"/>
</dbReference>
<dbReference type="Gene3D" id="2.60.120.200">
    <property type="match status" value="1"/>
</dbReference>
<protein>
    <recommendedName>
        <fullName evidence="5">GH16 domain-containing protein</fullName>
    </recommendedName>
</protein>
<organism evidence="6 7">
    <name type="scientific">Alternaria atra</name>
    <dbReference type="NCBI Taxonomy" id="119953"/>
    <lineage>
        <taxon>Eukaryota</taxon>
        <taxon>Fungi</taxon>
        <taxon>Dikarya</taxon>
        <taxon>Ascomycota</taxon>
        <taxon>Pezizomycotina</taxon>
        <taxon>Dothideomycetes</taxon>
        <taxon>Pleosporomycetidae</taxon>
        <taxon>Pleosporales</taxon>
        <taxon>Pleosporineae</taxon>
        <taxon>Pleosporaceae</taxon>
        <taxon>Alternaria</taxon>
        <taxon>Alternaria sect. Ulocladioides</taxon>
    </lineage>
</organism>
<name>A0A8J2IBE5_9PLEO</name>
<accession>A0A8J2IBE5</accession>
<dbReference type="EMBL" id="CAJRGZ010000030">
    <property type="protein sequence ID" value="CAG5186645.1"/>
    <property type="molecule type" value="Genomic_DNA"/>
</dbReference>
<keyword evidence="7" id="KW-1185">Reference proteome</keyword>
<comment type="caution">
    <text evidence="6">The sequence shown here is derived from an EMBL/GenBank/DDBJ whole genome shotgun (WGS) entry which is preliminary data.</text>
</comment>
<evidence type="ECO:0000313" key="6">
    <source>
        <dbReference type="EMBL" id="CAG5186645.1"/>
    </source>
</evidence>
<dbReference type="PANTHER" id="PTHR43725:SF3">
    <property type="entry name" value="UDP-GLUCOSE 4-EPIMERASE (EUROFUNG)"/>
    <property type="match status" value="1"/>
</dbReference>
<dbReference type="GO" id="GO:0006012">
    <property type="term" value="P:galactose metabolic process"/>
    <property type="evidence" value="ECO:0007669"/>
    <property type="project" value="InterPro"/>
</dbReference>
<evidence type="ECO:0000256" key="2">
    <source>
        <dbReference type="ARBA" id="ARBA00023027"/>
    </source>
</evidence>
<evidence type="ECO:0000256" key="3">
    <source>
        <dbReference type="ARBA" id="ARBA00023235"/>
    </source>
</evidence>
<dbReference type="SUPFAM" id="SSF49899">
    <property type="entry name" value="Concanavalin A-like lectins/glucanases"/>
    <property type="match status" value="1"/>
</dbReference>
<dbReference type="Gene3D" id="3.90.25.10">
    <property type="entry name" value="UDP-galactose 4-epimerase, domain 1"/>
    <property type="match status" value="1"/>
</dbReference>
<dbReference type="OrthoDB" id="4388755at2759"/>
<dbReference type="InterPro" id="IPR036291">
    <property type="entry name" value="NAD(P)-bd_dom_sf"/>
</dbReference>
<evidence type="ECO:0000256" key="4">
    <source>
        <dbReference type="SAM" id="MobiDB-lite"/>
    </source>
</evidence>
<reference evidence="6" key="1">
    <citation type="submission" date="2021-05" db="EMBL/GenBank/DDBJ databases">
        <authorList>
            <person name="Stam R."/>
        </authorList>
    </citation>
    <scope>NUCLEOTIDE SEQUENCE</scope>
    <source>
        <strain evidence="6">CS162</strain>
    </source>
</reference>
<dbReference type="InterPro" id="IPR005886">
    <property type="entry name" value="UDP_G4E"/>
</dbReference>
<evidence type="ECO:0000313" key="7">
    <source>
        <dbReference type="Proteomes" id="UP000676310"/>
    </source>
</evidence>
<keyword evidence="3" id="KW-0413">Isomerase</keyword>
<dbReference type="Gene3D" id="3.40.50.720">
    <property type="entry name" value="NAD(P)-binding Rossmann-like Domain"/>
    <property type="match status" value="1"/>
</dbReference>
<dbReference type="GO" id="GO:0003978">
    <property type="term" value="F:UDP-glucose 4-epimerase activity"/>
    <property type="evidence" value="ECO:0007669"/>
    <property type="project" value="InterPro"/>
</dbReference>
<dbReference type="GeneID" id="67011939"/>
<dbReference type="PANTHER" id="PTHR43725">
    <property type="entry name" value="UDP-GLUCOSE 4-EPIMERASE"/>
    <property type="match status" value="1"/>
</dbReference>
<dbReference type="GO" id="GO:0004553">
    <property type="term" value="F:hydrolase activity, hydrolyzing O-glycosyl compounds"/>
    <property type="evidence" value="ECO:0007669"/>
    <property type="project" value="InterPro"/>
</dbReference>
<feature type="region of interest" description="Disordered" evidence="4">
    <location>
        <begin position="1"/>
        <end position="22"/>
    </location>
</feature>
<proteinExistence type="predicted"/>
<dbReference type="AlphaFoldDB" id="A0A8J2IBE5"/>
<dbReference type="InterPro" id="IPR000757">
    <property type="entry name" value="Beta-glucanase-like"/>
</dbReference>
<keyword evidence="2" id="KW-0520">NAD</keyword>
<dbReference type="Pfam" id="PF01370">
    <property type="entry name" value="Epimerase"/>
    <property type="match status" value="1"/>
</dbReference>
<evidence type="ECO:0000259" key="5">
    <source>
        <dbReference type="PROSITE" id="PS51762"/>
    </source>
</evidence>
<feature type="domain" description="GH16" evidence="5">
    <location>
        <begin position="448"/>
        <end position="658"/>
    </location>
</feature>
<dbReference type="CDD" id="cd00413">
    <property type="entry name" value="Glyco_hydrolase_16"/>
    <property type="match status" value="1"/>
</dbReference>
<dbReference type="PROSITE" id="PS51762">
    <property type="entry name" value="GH16_2"/>
    <property type="match status" value="1"/>
</dbReference>
<dbReference type="SUPFAM" id="SSF51735">
    <property type="entry name" value="NAD(P)-binding Rossmann-fold domains"/>
    <property type="match status" value="1"/>
</dbReference>